<accession>A0A5M3MWA3</accession>
<dbReference type="OMA" id="VYPSHWS"/>
<evidence type="ECO:0000313" key="4">
    <source>
        <dbReference type="Proteomes" id="UP000053558"/>
    </source>
</evidence>
<dbReference type="SUPFAM" id="SSF81383">
    <property type="entry name" value="F-box domain"/>
    <property type="match status" value="1"/>
</dbReference>
<evidence type="ECO:0000259" key="2">
    <source>
        <dbReference type="Pfam" id="PF12937"/>
    </source>
</evidence>
<feature type="region of interest" description="Disordered" evidence="1">
    <location>
        <begin position="531"/>
        <end position="553"/>
    </location>
</feature>
<dbReference type="KEGG" id="cput:CONPUDRAFT_136359"/>
<reference evidence="4" key="1">
    <citation type="journal article" date="2012" name="Science">
        <title>The Paleozoic origin of enzymatic lignin decomposition reconstructed from 31 fungal genomes.</title>
        <authorList>
            <person name="Floudas D."/>
            <person name="Binder M."/>
            <person name="Riley R."/>
            <person name="Barry K."/>
            <person name="Blanchette R.A."/>
            <person name="Henrissat B."/>
            <person name="Martinez A.T."/>
            <person name="Otillar R."/>
            <person name="Spatafora J.W."/>
            <person name="Yadav J.S."/>
            <person name="Aerts A."/>
            <person name="Benoit I."/>
            <person name="Boyd A."/>
            <person name="Carlson A."/>
            <person name="Copeland A."/>
            <person name="Coutinho P.M."/>
            <person name="de Vries R.P."/>
            <person name="Ferreira P."/>
            <person name="Findley K."/>
            <person name="Foster B."/>
            <person name="Gaskell J."/>
            <person name="Glotzer D."/>
            <person name="Gorecki P."/>
            <person name="Heitman J."/>
            <person name="Hesse C."/>
            <person name="Hori C."/>
            <person name="Igarashi K."/>
            <person name="Jurgens J.A."/>
            <person name="Kallen N."/>
            <person name="Kersten P."/>
            <person name="Kohler A."/>
            <person name="Kuees U."/>
            <person name="Kumar T.K.A."/>
            <person name="Kuo A."/>
            <person name="LaButti K."/>
            <person name="Larrondo L.F."/>
            <person name="Lindquist E."/>
            <person name="Ling A."/>
            <person name="Lombard V."/>
            <person name="Lucas S."/>
            <person name="Lundell T."/>
            <person name="Martin R."/>
            <person name="McLaughlin D.J."/>
            <person name="Morgenstern I."/>
            <person name="Morin E."/>
            <person name="Murat C."/>
            <person name="Nagy L.G."/>
            <person name="Nolan M."/>
            <person name="Ohm R.A."/>
            <person name="Patyshakuliyeva A."/>
            <person name="Rokas A."/>
            <person name="Ruiz-Duenas F.J."/>
            <person name="Sabat G."/>
            <person name="Salamov A."/>
            <person name="Samejima M."/>
            <person name="Schmutz J."/>
            <person name="Slot J.C."/>
            <person name="St John F."/>
            <person name="Stenlid J."/>
            <person name="Sun H."/>
            <person name="Sun S."/>
            <person name="Syed K."/>
            <person name="Tsang A."/>
            <person name="Wiebenga A."/>
            <person name="Young D."/>
            <person name="Pisabarro A."/>
            <person name="Eastwood D.C."/>
            <person name="Martin F."/>
            <person name="Cullen D."/>
            <person name="Grigoriev I.V."/>
            <person name="Hibbett D.S."/>
        </authorList>
    </citation>
    <scope>NUCLEOTIDE SEQUENCE [LARGE SCALE GENOMIC DNA]</scope>
    <source>
        <strain evidence="4">RWD-64-598 SS2</strain>
    </source>
</reference>
<feature type="compositionally biased region" description="Low complexity" evidence="1">
    <location>
        <begin position="531"/>
        <end position="550"/>
    </location>
</feature>
<feature type="domain" description="F-box" evidence="2">
    <location>
        <begin position="40"/>
        <end position="80"/>
    </location>
</feature>
<keyword evidence="4" id="KW-1185">Reference proteome</keyword>
<organism evidence="3 4">
    <name type="scientific">Coniophora puteana (strain RWD-64-598)</name>
    <name type="common">Brown rot fungus</name>
    <dbReference type="NCBI Taxonomy" id="741705"/>
    <lineage>
        <taxon>Eukaryota</taxon>
        <taxon>Fungi</taxon>
        <taxon>Dikarya</taxon>
        <taxon>Basidiomycota</taxon>
        <taxon>Agaricomycotina</taxon>
        <taxon>Agaricomycetes</taxon>
        <taxon>Agaricomycetidae</taxon>
        <taxon>Boletales</taxon>
        <taxon>Coniophorineae</taxon>
        <taxon>Coniophoraceae</taxon>
        <taxon>Coniophora</taxon>
    </lineage>
</organism>
<dbReference type="InterPro" id="IPR036047">
    <property type="entry name" value="F-box-like_dom_sf"/>
</dbReference>
<evidence type="ECO:0000313" key="3">
    <source>
        <dbReference type="EMBL" id="EIW83267.1"/>
    </source>
</evidence>
<comment type="caution">
    <text evidence="3">The sequence shown here is derived from an EMBL/GenBank/DDBJ whole genome shotgun (WGS) entry which is preliminary data.</text>
</comment>
<evidence type="ECO:0000256" key="1">
    <source>
        <dbReference type="SAM" id="MobiDB-lite"/>
    </source>
</evidence>
<dbReference type="OrthoDB" id="3219396at2759"/>
<dbReference type="AlphaFoldDB" id="A0A5M3MWA3"/>
<name>A0A5M3MWA3_CONPW</name>
<dbReference type="GeneID" id="19200890"/>
<dbReference type="Proteomes" id="UP000053558">
    <property type="component" value="Unassembled WGS sequence"/>
</dbReference>
<dbReference type="Pfam" id="PF12937">
    <property type="entry name" value="F-box-like"/>
    <property type="match status" value="1"/>
</dbReference>
<dbReference type="RefSeq" id="XP_007767076.1">
    <property type="nucleotide sequence ID" value="XM_007768886.1"/>
</dbReference>
<feature type="region of interest" description="Disordered" evidence="1">
    <location>
        <begin position="144"/>
        <end position="163"/>
    </location>
</feature>
<feature type="compositionally biased region" description="Low complexity" evidence="1">
    <location>
        <begin position="493"/>
        <end position="516"/>
    </location>
</feature>
<feature type="region of interest" description="Disordered" evidence="1">
    <location>
        <begin position="466"/>
        <end position="516"/>
    </location>
</feature>
<gene>
    <name evidence="3" type="ORF">CONPUDRAFT_136359</name>
</gene>
<dbReference type="EMBL" id="JH711576">
    <property type="protein sequence ID" value="EIW83267.1"/>
    <property type="molecule type" value="Genomic_DNA"/>
</dbReference>
<feature type="compositionally biased region" description="Polar residues" evidence="1">
    <location>
        <begin position="469"/>
        <end position="480"/>
    </location>
</feature>
<sequence length="658" mass="70213">MSKRRLSPEPLPHPKRHNVNGTPSSAERRILVTFESSLYDELLLFIFSLVDSRDLCALQATNRHCSRLARDNQLWKALYLKEYGRARLRGGRGFFGRADGREIKPLPQRALAGPSDVEDYKDWKWMYRISSNWRTGRCSLENVDSSYPPPGPSSPSHTGISRSPRRDKTLVLLAGNATIIAEPEASIQPTISVRSASGDALTLICKSTLHDEPICITALAIDQSSRTTEMRLAAFLSTGEFSVFTLPLSSSSSSSPSTLTILSPKLTYIPTSRRRSSSPVSHAAYHHPLLLTLSHGENFTLAVYDMALMARGKIDCCQTLTSFTSYPPTSLVLSVLPSLGKETYKAVVTCAVPVYPSHWSVGATELIVARAGDGTASGSSGGGQKFDENESLASLTETAEDVVSGPFEVKSTRTARASDVPQGWIEERVMSAMRAQYSRKVESVADTQTDGKWVVLAPGEALPTVHAHASTSASNNRTPVSSDDPSTSEEEPSSPSSSSHSPSTSHSSYISPPHHSSTSLQLYRLSMPPLSSSFSSPASSSTGLSPRSTSAHPPKLTFVRTLRGPVGPVSALALADGRCVALGARGGIWVWDLENGGSGGGRAASPDAEGVGVAQSIEDAQFVGIAGRGGGVGGTVAFDERTILSAGPRGVEVRRFDV</sequence>
<dbReference type="InterPro" id="IPR001810">
    <property type="entry name" value="F-box_dom"/>
</dbReference>
<proteinExistence type="predicted"/>
<feature type="region of interest" description="Disordered" evidence="1">
    <location>
        <begin position="1"/>
        <end position="23"/>
    </location>
</feature>
<dbReference type="Gene3D" id="1.20.1280.50">
    <property type="match status" value="1"/>
</dbReference>
<protein>
    <recommendedName>
        <fullName evidence="2">F-box domain-containing protein</fullName>
    </recommendedName>
</protein>